<evidence type="ECO:0000256" key="2">
    <source>
        <dbReference type="SAM" id="Coils"/>
    </source>
</evidence>
<evidence type="ECO:0000313" key="4">
    <source>
        <dbReference type="Proteomes" id="UP001652661"/>
    </source>
</evidence>
<dbReference type="RefSeq" id="XP_041631203.2">
    <property type="nucleotide sequence ID" value="XM_041775269.2"/>
</dbReference>
<organism evidence="4 5">
    <name type="scientific">Drosophila kikkawai</name>
    <name type="common">Fruit fly</name>
    <dbReference type="NCBI Taxonomy" id="30033"/>
    <lineage>
        <taxon>Eukaryota</taxon>
        <taxon>Metazoa</taxon>
        <taxon>Ecdysozoa</taxon>
        <taxon>Arthropoda</taxon>
        <taxon>Hexapoda</taxon>
        <taxon>Insecta</taxon>
        <taxon>Pterygota</taxon>
        <taxon>Neoptera</taxon>
        <taxon>Endopterygota</taxon>
        <taxon>Diptera</taxon>
        <taxon>Brachycera</taxon>
        <taxon>Muscomorpha</taxon>
        <taxon>Ephydroidea</taxon>
        <taxon>Drosophilidae</taxon>
        <taxon>Drosophila</taxon>
        <taxon>Sophophora</taxon>
    </lineage>
</organism>
<dbReference type="PANTHER" id="PTHR19143">
    <property type="entry name" value="FIBRINOGEN/TENASCIN/ANGIOPOEITIN"/>
    <property type="match status" value="1"/>
</dbReference>
<gene>
    <name evidence="5" type="primary">LOC121502217</name>
</gene>
<dbReference type="InterPro" id="IPR020837">
    <property type="entry name" value="Fibrinogen_CS"/>
</dbReference>
<protein>
    <submittedName>
        <fullName evidence="5">Fibrinogen-like protein 1</fullName>
    </submittedName>
</protein>
<dbReference type="PANTHER" id="PTHR19143:SF327">
    <property type="entry name" value="FI21813P1-RELATED"/>
    <property type="match status" value="1"/>
</dbReference>
<dbReference type="GeneID" id="121502217"/>
<dbReference type="Proteomes" id="UP001652661">
    <property type="component" value="Chromosome 3L"/>
</dbReference>
<dbReference type="SMART" id="SM00186">
    <property type="entry name" value="FBG"/>
    <property type="match status" value="1"/>
</dbReference>
<dbReference type="CDD" id="cd00087">
    <property type="entry name" value="FReD"/>
    <property type="match status" value="1"/>
</dbReference>
<evidence type="ECO:0000313" key="5">
    <source>
        <dbReference type="RefSeq" id="XP_041631203.2"/>
    </source>
</evidence>
<keyword evidence="4" id="KW-1185">Reference proteome</keyword>
<dbReference type="InterPro" id="IPR050373">
    <property type="entry name" value="Fibrinogen_C-term_domain"/>
</dbReference>
<dbReference type="InterPro" id="IPR036056">
    <property type="entry name" value="Fibrinogen-like_C"/>
</dbReference>
<keyword evidence="1" id="KW-1015">Disulfide bond</keyword>
<feature type="domain" description="Fibrinogen C-terminal" evidence="3">
    <location>
        <begin position="242"/>
        <end position="457"/>
    </location>
</feature>
<evidence type="ECO:0000256" key="1">
    <source>
        <dbReference type="ARBA" id="ARBA00023157"/>
    </source>
</evidence>
<feature type="coiled-coil region" evidence="2">
    <location>
        <begin position="64"/>
        <end position="224"/>
    </location>
</feature>
<dbReference type="Pfam" id="PF00147">
    <property type="entry name" value="Fibrinogen_C"/>
    <property type="match status" value="1"/>
</dbReference>
<reference evidence="5" key="1">
    <citation type="submission" date="2025-08" db="UniProtKB">
        <authorList>
            <consortium name="RefSeq"/>
        </authorList>
    </citation>
    <scope>IDENTIFICATION</scope>
    <source>
        <strain evidence="5">14028-0561.14</strain>
        <tissue evidence="5">Whole fly</tissue>
    </source>
</reference>
<sequence>MQTFLVNLVTLEHANNTRDNVNITENVMASTITDLQTLLQNKDRQIYLNNEQYLKFINILRENIAVKNQENIRLQNILDNLTETITNHRIETVRKDGQFQDNNEQVRAKEIKDLIEQINNKHENQEIIRLQNRLENLTEVITNYRIEAERKDGKIEDLREQIKDKLKNQEIIQNRLDNLTEVIMNYRIEISLKDSQIQDYIEQLKAMDTQINTKDNEIKVLREQIKSTQSISEKLNLTNDELATYKYTEQCPNLATISYFQFKIRGINTFQARCNPSGWMVIQVRYNGSENFNRSWNEYKEGFGTLRAEFFFGLEKLHLMTAARTYELYISLKDNTGNTSYAHYSDFKIGSEEESYRLKSVGKYSGTAGPSLDYHVQSNFSTFDRDFTDGNGLIGCVSNNGGGWWYKDCGFSSLNGFYFKKTNPDIQNKYIIFWVGFRGIYSNTTLTESVMMIKPTTL</sequence>
<dbReference type="SUPFAM" id="SSF56496">
    <property type="entry name" value="Fibrinogen C-terminal domain-like"/>
    <property type="match status" value="1"/>
</dbReference>
<evidence type="ECO:0000259" key="3">
    <source>
        <dbReference type="PROSITE" id="PS51406"/>
    </source>
</evidence>
<dbReference type="Gene3D" id="3.90.215.10">
    <property type="entry name" value="Gamma Fibrinogen, chain A, domain 1"/>
    <property type="match status" value="1"/>
</dbReference>
<dbReference type="PROSITE" id="PS00514">
    <property type="entry name" value="FIBRINOGEN_C_1"/>
    <property type="match status" value="1"/>
</dbReference>
<dbReference type="InterPro" id="IPR002181">
    <property type="entry name" value="Fibrinogen_a/b/g_C_dom"/>
</dbReference>
<name>A0ABM3C5I7_DROKI</name>
<dbReference type="InterPro" id="IPR014716">
    <property type="entry name" value="Fibrinogen_a/b/g_C_1"/>
</dbReference>
<dbReference type="PROSITE" id="PS51406">
    <property type="entry name" value="FIBRINOGEN_C_2"/>
    <property type="match status" value="1"/>
</dbReference>
<accession>A0ABM3C5I7</accession>
<proteinExistence type="predicted"/>
<keyword evidence="2" id="KW-0175">Coiled coil</keyword>